<reference evidence="2 4" key="4">
    <citation type="submission" date="2015-03" db="EMBL/GenBank/DDBJ databases">
        <authorList>
            <person name="Regsiter A."/>
            <person name="william w."/>
        </authorList>
    </citation>
    <scope>NUCLEOTIDE SEQUENCE [LARGE SCALE GENOMIC DNA]</scope>
    <source>
        <strain evidence="2 4">CB1</strain>
    </source>
</reference>
<protein>
    <recommendedName>
        <fullName evidence="5">Lipoprotein</fullName>
    </recommendedName>
</protein>
<evidence type="ECO:0000313" key="2">
    <source>
        <dbReference type="EMBL" id="CQR36114.1"/>
    </source>
</evidence>
<keyword evidence="4" id="KW-1185">Reference proteome</keyword>
<reference evidence="3" key="2">
    <citation type="journal article" date="2010" name="PLoS Genet.">
        <title>Structure, function, and evolution of the Thiomonas spp. genome.</title>
        <authorList>
            <person name="Arsene-Ploetze F."/>
            <person name="Koechler S."/>
            <person name="Marchal M."/>
            <person name="Coppee J.Y."/>
            <person name="Chandler M."/>
            <person name="Bonnefoy V."/>
            <person name="Brochier-Armanet C."/>
            <person name="Barakat M."/>
            <person name="Barbe V."/>
            <person name="Battaglia-Brunet F."/>
            <person name="Bruneel O."/>
            <person name="Bryan C.G."/>
            <person name="Cleiss-Arnold J."/>
            <person name="Cruveiller S."/>
            <person name="Erhardt M."/>
            <person name="Heinrich-Salmeron A."/>
            <person name="Hommais F."/>
            <person name="Joulian C."/>
            <person name="Krin E."/>
            <person name="Lieutaud A."/>
            <person name="Lievremont D."/>
            <person name="Michel C."/>
            <person name="Muller D."/>
            <person name="Ortet P."/>
            <person name="Proux C."/>
            <person name="Siguier P."/>
            <person name="Roche D."/>
            <person name="Rouy Z."/>
            <person name="Salvignol G."/>
            <person name="Slyemi D."/>
            <person name="Talla E."/>
            <person name="Weiss S."/>
            <person name="Weissenbach J."/>
            <person name="Medigue C."/>
            <person name="Bertin P.N."/>
        </authorList>
    </citation>
    <scope>NUCLEOTIDE SEQUENCE [LARGE SCALE GENOMIC DNA]</scope>
    <source>
        <strain evidence="3">DSM 22701 / CIP 110005 / 3As</strain>
    </source>
</reference>
<dbReference type="eggNOG" id="ENOG5031DNS">
    <property type="taxonomic scope" value="Bacteria"/>
</dbReference>
<dbReference type="AlphaFoldDB" id="D6CLT7"/>
<dbReference type="KEGG" id="thi:THI_2907"/>
<evidence type="ECO:0000313" key="3">
    <source>
        <dbReference type="Proteomes" id="UP000002372"/>
    </source>
</evidence>
<organism evidence="1 3">
    <name type="scientific">Thiomonas arsenitoxydans (strain DSM 22701 / CIP 110005 / 3As)</name>
    <dbReference type="NCBI Taxonomy" id="426114"/>
    <lineage>
        <taxon>Bacteria</taxon>
        <taxon>Pseudomonadati</taxon>
        <taxon>Pseudomonadota</taxon>
        <taxon>Betaproteobacteria</taxon>
        <taxon>Burkholderiales</taxon>
        <taxon>Thiomonas</taxon>
    </lineage>
</organism>
<gene>
    <name evidence="1" type="ordered locus">THI_2907</name>
    <name evidence="2" type="ORF">THICB1_50358</name>
</gene>
<evidence type="ECO:0000313" key="1">
    <source>
        <dbReference type="EMBL" id="CAZ89515.1"/>
    </source>
</evidence>
<dbReference type="EMBL" id="FP475956">
    <property type="protein sequence ID" value="CAZ89515.1"/>
    <property type="molecule type" value="Genomic_DNA"/>
</dbReference>
<accession>D6CLT7</accession>
<name>D6CLT7_THIA3</name>
<dbReference type="InterPro" id="IPR024409">
    <property type="entry name" value="DUF3833"/>
</dbReference>
<sequence length="197" mass="22144">MESLPMSFKSALHSWMSFRRGWLLAAVLGISLLSGCASVTPLAYRGQTPTFDLKQYFNGRLTAVGIVFDRSGKMTRRFHVTIDASWKGDVGTLDEHFIYNDGAKQERIWTIRELPEKDGEKRYIGTAGDVIGEAIGRAAGNALNWHYTLALPVDGTVYNVQFDDWMYLMDDHVLLNHSVITKFGFKVGSVFLSFNKP</sequence>
<dbReference type="HOGENOM" id="CLU_113723_0_0_4"/>
<dbReference type="EMBL" id="CTRI01000027">
    <property type="protein sequence ID" value="CQR36114.1"/>
    <property type="molecule type" value="Genomic_DNA"/>
</dbReference>
<dbReference type="Proteomes" id="UP000002372">
    <property type="component" value="Chromosome"/>
</dbReference>
<reference key="1">
    <citation type="submission" date="2009-07" db="EMBL/GenBank/DDBJ databases">
        <authorList>
            <person name="Genoscope - CEA"/>
        </authorList>
    </citation>
    <scope>NUCLEOTIDE SEQUENCE</scope>
    <source>
        <strain>3As</strain>
    </source>
</reference>
<proteinExistence type="predicted"/>
<dbReference type="Proteomes" id="UP000078599">
    <property type="component" value="Unassembled WGS sequence"/>
</dbReference>
<evidence type="ECO:0000313" key="4">
    <source>
        <dbReference type="Proteomes" id="UP000078599"/>
    </source>
</evidence>
<dbReference type="Pfam" id="PF12915">
    <property type="entry name" value="DUF3833"/>
    <property type="match status" value="1"/>
</dbReference>
<reference evidence="1" key="3">
    <citation type="submission" date="2010-07" db="EMBL/GenBank/DDBJ databases">
        <authorList>
            <person name="Genoscope - CEA"/>
        </authorList>
    </citation>
    <scope>NUCLEOTIDE SEQUENCE</scope>
    <source>
        <strain evidence="1">3As</strain>
    </source>
</reference>
<evidence type="ECO:0008006" key="5">
    <source>
        <dbReference type="Google" id="ProtNLM"/>
    </source>
</evidence>